<name>A0A2J6RAX8_HYAVF</name>
<accession>A0A2J6RAX8</accession>
<reference evidence="1 2" key="1">
    <citation type="submission" date="2016-04" db="EMBL/GenBank/DDBJ databases">
        <title>A degradative enzymes factory behind the ericoid mycorrhizal symbiosis.</title>
        <authorList>
            <consortium name="DOE Joint Genome Institute"/>
            <person name="Martino E."/>
            <person name="Morin E."/>
            <person name="Grelet G."/>
            <person name="Kuo A."/>
            <person name="Kohler A."/>
            <person name="Daghino S."/>
            <person name="Barry K."/>
            <person name="Choi C."/>
            <person name="Cichocki N."/>
            <person name="Clum A."/>
            <person name="Copeland A."/>
            <person name="Hainaut M."/>
            <person name="Haridas S."/>
            <person name="Labutti K."/>
            <person name="Lindquist E."/>
            <person name="Lipzen A."/>
            <person name="Khouja H.-R."/>
            <person name="Murat C."/>
            <person name="Ohm R."/>
            <person name="Olson A."/>
            <person name="Spatafora J."/>
            <person name="Veneault-Fourrey C."/>
            <person name="Henrissat B."/>
            <person name="Grigoriev I."/>
            <person name="Martin F."/>
            <person name="Perotto S."/>
        </authorList>
    </citation>
    <scope>NUCLEOTIDE SEQUENCE [LARGE SCALE GENOMIC DNA]</scope>
    <source>
        <strain evidence="1 2">F</strain>
    </source>
</reference>
<evidence type="ECO:0000313" key="1">
    <source>
        <dbReference type="EMBL" id="PMD35653.1"/>
    </source>
</evidence>
<organism evidence="1 2">
    <name type="scientific">Hyaloscypha variabilis (strain UAMH 11265 / GT02V1 / F)</name>
    <name type="common">Meliniomyces variabilis</name>
    <dbReference type="NCBI Taxonomy" id="1149755"/>
    <lineage>
        <taxon>Eukaryota</taxon>
        <taxon>Fungi</taxon>
        <taxon>Dikarya</taxon>
        <taxon>Ascomycota</taxon>
        <taxon>Pezizomycotina</taxon>
        <taxon>Leotiomycetes</taxon>
        <taxon>Helotiales</taxon>
        <taxon>Hyaloscyphaceae</taxon>
        <taxon>Hyaloscypha</taxon>
        <taxon>Hyaloscypha variabilis</taxon>
    </lineage>
</organism>
<keyword evidence="2" id="KW-1185">Reference proteome</keyword>
<dbReference type="Proteomes" id="UP000235786">
    <property type="component" value="Unassembled WGS sequence"/>
</dbReference>
<gene>
    <name evidence="1" type="ORF">L207DRAFT_119727</name>
</gene>
<dbReference type="EMBL" id="KZ613952">
    <property type="protein sequence ID" value="PMD35653.1"/>
    <property type="molecule type" value="Genomic_DNA"/>
</dbReference>
<sequence length="149" mass="17299">MVDYEYLGGLWRPRKPRIPFASTSSWNHFFCPRFVLPQPRHCIYSRTRGFFIPSSQPSCTERYLGLRIWSRYWLASRVYLICRFNRRGLCGMMRRRFGDTDCRIVIRVLPSGMDASVVGKWDGWLSDIIRVLSSAEYVSSGLGSGLGIF</sequence>
<proteinExistence type="predicted"/>
<dbReference type="AlphaFoldDB" id="A0A2J6RAX8"/>
<protein>
    <submittedName>
        <fullName evidence="1">Uncharacterized protein</fullName>
    </submittedName>
</protein>
<evidence type="ECO:0000313" key="2">
    <source>
        <dbReference type="Proteomes" id="UP000235786"/>
    </source>
</evidence>